<protein>
    <recommendedName>
        <fullName evidence="3">Integrase catalytic domain-containing protein</fullName>
    </recommendedName>
</protein>
<name>A0AAV2YPZ5_9STRA</name>
<sequence length="221" mass="25938">MKWRAITIIDTTTRLVEIQPVMDGTSLEAARIVDQHWFAKYPRPARCLHDQGSEFKKEFRELLSKRVHLSIGNKMRTTTIKSPEDWGLFLVNVTFALRATYLSMLQATHEQIAFGRGMLVNLKHHTDWEAEHQRKVRQIKQHNERSNRSRTKRTYTPDCKVFVRNDAGPQSKLVCNLKRAFEVIVIRDNGPLTLHKGRYVERVHMRRVRLLKIRNGGEYHA</sequence>
<dbReference type="Gene3D" id="3.30.420.10">
    <property type="entry name" value="Ribonuclease H-like superfamily/Ribonuclease H"/>
    <property type="match status" value="2"/>
</dbReference>
<dbReference type="InterPro" id="IPR036397">
    <property type="entry name" value="RNaseH_sf"/>
</dbReference>
<dbReference type="SUPFAM" id="SSF53098">
    <property type="entry name" value="Ribonuclease H-like"/>
    <property type="match status" value="1"/>
</dbReference>
<reference evidence="1" key="2">
    <citation type="journal article" date="2023" name="Microbiol Resour">
        <title>Decontamination and Annotation of the Draft Genome Sequence of the Oomycete Lagenidium giganteum ARSEF 373.</title>
        <authorList>
            <person name="Morgan W.R."/>
            <person name="Tartar A."/>
        </authorList>
    </citation>
    <scope>NUCLEOTIDE SEQUENCE</scope>
    <source>
        <strain evidence="1">ARSEF 373</strain>
    </source>
</reference>
<dbReference type="Proteomes" id="UP001146120">
    <property type="component" value="Unassembled WGS sequence"/>
</dbReference>
<accession>A0AAV2YPZ5</accession>
<comment type="caution">
    <text evidence="1">The sequence shown here is derived from an EMBL/GenBank/DDBJ whole genome shotgun (WGS) entry which is preliminary data.</text>
</comment>
<dbReference type="InterPro" id="IPR012337">
    <property type="entry name" value="RNaseH-like_sf"/>
</dbReference>
<organism evidence="1 2">
    <name type="scientific">Lagenidium giganteum</name>
    <dbReference type="NCBI Taxonomy" id="4803"/>
    <lineage>
        <taxon>Eukaryota</taxon>
        <taxon>Sar</taxon>
        <taxon>Stramenopiles</taxon>
        <taxon>Oomycota</taxon>
        <taxon>Peronosporomycetes</taxon>
        <taxon>Pythiales</taxon>
        <taxon>Pythiaceae</taxon>
    </lineage>
</organism>
<dbReference type="AlphaFoldDB" id="A0AAV2YPZ5"/>
<dbReference type="GO" id="GO:0003676">
    <property type="term" value="F:nucleic acid binding"/>
    <property type="evidence" value="ECO:0007669"/>
    <property type="project" value="InterPro"/>
</dbReference>
<proteinExistence type="predicted"/>
<dbReference type="EMBL" id="DAKRPA010000158">
    <property type="protein sequence ID" value="DAZ96722.1"/>
    <property type="molecule type" value="Genomic_DNA"/>
</dbReference>
<evidence type="ECO:0008006" key="3">
    <source>
        <dbReference type="Google" id="ProtNLM"/>
    </source>
</evidence>
<reference evidence="1" key="1">
    <citation type="submission" date="2022-11" db="EMBL/GenBank/DDBJ databases">
        <authorList>
            <person name="Morgan W.R."/>
            <person name="Tartar A."/>
        </authorList>
    </citation>
    <scope>NUCLEOTIDE SEQUENCE</scope>
    <source>
        <strain evidence="1">ARSEF 373</strain>
    </source>
</reference>
<gene>
    <name evidence="1" type="ORF">N0F65_011759</name>
</gene>
<evidence type="ECO:0000313" key="1">
    <source>
        <dbReference type="EMBL" id="DAZ96722.1"/>
    </source>
</evidence>
<keyword evidence="2" id="KW-1185">Reference proteome</keyword>
<evidence type="ECO:0000313" key="2">
    <source>
        <dbReference type="Proteomes" id="UP001146120"/>
    </source>
</evidence>